<dbReference type="InterPro" id="IPR036052">
    <property type="entry name" value="TrpB-like_PALP_sf"/>
</dbReference>
<feature type="DNA-binding region" description="Homeobox" evidence="9">
    <location>
        <begin position="941"/>
        <end position="1003"/>
    </location>
</feature>
<accession>A0ABR4KPN0</accession>
<evidence type="ECO:0000259" key="12">
    <source>
        <dbReference type="PROSITE" id="PS50157"/>
    </source>
</evidence>
<dbReference type="PANTHER" id="PTHR42937:SF1">
    <property type="entry name" value="DIAMINOPROPIONATE AMMONIA-LYASE"/>
    <property type="match status" value="1"/>
</dbReference>
<dbReference type="Pfam" id="PF07687">
    <property type="entry name" value="M20_dimer"/>
    <property type="match status" value="1"/>
</dbReference>
<evidence type="ECO:0000256" key="3">
    <source>
        <dbReference type="ARBA" id="ARBA00023015"/>
    </source>
</evidence>
<evidence type="ECO:0008006" key="15">
    <source>
        <dbReference type="Google" id="ProtNLM"/>
    </source>
</evidence>
<keyword evidence="3" id="KW-0805">Transcription regulation</keyword>
<dbReference type="CDD" id="cd00086">
    <property type="entry name" value="homeodomain"/>
    <property type="match status" value="1"/>
</dbReference>
<feature type="compositionally biased region" description="Basic residues" evidence="10">
    <location>
        <begin position="1112"/>
        <end position="1125"/>
    </location>
</feature>
<dbReference type="SUPFAM" id="SSF55031">
    <property type="entry name" value="Bacterial exopeptidase dimerisation domain"/>
    <property type="match status" value="1"/>
</dbReference>
<evidence type="ECO:0000256" key="8">
    <source>
        <dbReference type="PROSITE-ProRule" id="PRU00042"/>
    </source>
</evidence>
<feature type="region of interest" description="Disordered" evidence="10">
    <location>
        <begin position="1003"/>
        <end position="1024"/>
    </location>
</feature>
<dbReference type="InterPro" id="IPR001356">
    <property type="entry name" value="HD"/>
</dbReference>
<evidence type="ECO:0000259" key="11">
    <source>
        <dbReference type="PROSITE" id="PS50071"/>
    </source>
</evidence>
<keyword evidence="4 9" id="KW-0238">DNA-binding</keyword>
<feature type="region of interest" description="Disordered" evidence="10">
    <location>
        <begin position="1053"/>
        <end position="1126"/>
    </location>
</feature>
<evidence type="ECO:0000256" key="2">
    <source>
        <dbReference type="ARBA" id="ARBA00022801"/>
    </source>
</evidence>
<dbReference type="SMART" id="SM00389">
    <property type="entry name" value="HOX"/>
    <property type="match status" value="1"/>
</dbReference>
<keyword evidence="14" id="KW-1185">Reference proteome</keyword>
<dbReference type="PROSITE" id="PS50157">
    <property type="entry name" value="ZINC_FINGER_C2H2_2"/>
    <property type="match status" value="1"/>
</dbReference>
<evidence type="ECO:0000256" key="9">
    <source>
        <dbReference type="PROSITE-ProRule" id="PRU00108"/>
    </source>
</evidence>
<keyword evidence="6" id="KW-0804">Transcription</keyword>
<feature type="domain" description="C2H2-type" evidence="12">
    <location>
        <begin position="1133"/>
        <end position="1156"/>
    </location>
</feature>
<dbReference type="Gene3D" id="3.40.50.1100">
    <property type="match status" value="2"/>
</dbReference>
<feature type="domain" description="Homeobox" evidence="11">
    <location>
        <begin position="939"/>
        <end position="1002"/>
    </location>
</feature>
<keyword evidence="5 9" id="KW-0371">Homeobox</keyword>
<evidence type="ECO:0000256" key="6">
    <source>
        <dbReference type="ARBA" id="ARBA00023163"/>
    </source>
</evidence>
<proteinExistence type="inferred from homology"/>
<dbReference type="Gene3D" id="3.40.630.10">
    <property type="entry name" value="Zn peptidases"/>
    <property type="match status" value="1"/>
</dbReference>
<dbReference type="SUPFAM" id="SSF46689">
    <property type="entry name" value="Homeodomain-like"/>
    <property type="match status" value="1"/>
</dbReference>
<dbReference type="RefSeq" id="XP_070900853.1">
    <property type="nucleotide sequence ID" value="XM_071042882.1"/>
</dbReference>
<name>A0ABR4KPN0_9EURO</name>
<dbReference type="InterPro" id="IPR009057">
    <property type="entry name" value="Homeodomain-like_sf"/>
</dbReference>
<evidence type="ECO:0000313" key="14">
    <source>
        <dbReference type="Proteomes" id="UP001610444"/>
    </source>
</evidence>
<dbReference type="Pfam" id="PF01546">
    <property type="entry name" value="Peptidase_M20"/>
    <property type="match status" value="1"/>
</dbReference>
<dbReference type="CDD" id="cd00067">
    <property type="entry name" value="GAL4"/>
    <property type="match status" value="1"/>
</dbReference>
<dbReference type="Gene3D" id="1.10.10.60">
    <property type="entry name" value="Homeodomain-like"/>
    <property type="match status" value="1"/>
</dbReference>
<sequence>MSTSRRPIYTNPSGSSQKCTFPAVEGLTKFHQSLSGYTPTPLTPLPSLATALGVRAVLVKDESNRLNLPSFKVLGASWGTYRAVAAYLSFPTTVALEEMAARAAERGVVLLAATKGNHGRAVASMARILGIEARIYVSESMDLATRGRISGEGADIVTVHGDYDQAVLEAWKVSREIDGGLLIQDTALEGYEEVPAWIVEGYGTMMTEVETELAEMGLEATTMVTPVGVGSLANTVATFCKSRETPISVVAVEPDTAACLQASLLAGELTPIETSRTIMDGMDCGTVSATAWPNLQRLVDASVTVSCYEAHRAVEYLASQSITAGPCGAASLAAVQRLAAEEGSCLNKDSVVVLLSTEGPREYPIPFDVSIDGAVELTSMLTKINSSNPTLSLADGAGENQICDYLAAWFAHRGMETHRIETLPGRPSIVGVLRGAGGGKSLMFNGHIDTVSLASYEKDPLSGTIDTRNGQEVVLGRGSLDMKGGLAAALAAVAAAKASCFPLSGDVIVAAVSDEEDASQGTQDLIAAGWRADAAVVPEPTSGVIAHAHKGFVWVEVSILGVAAHGSNHVEGVDAILHAGWFLRALEEYQQRLPVDDVLGPATLHCGLIQGGEEASSYPAKCTVTVEFRTVPGQTEESIVGDIRALLANIQKENPRFRFAEPKATLTRPAHKIDSDHPLISKVAECAAEAMGSHSPVQSVPFWCDAALLSEAGVPSVVFGPSGHGLHGKEEWVEVESLKKMQETFTNDSLQQAHFEGERGAHASPGDLCPAGVDEDMFFDWEAFYGNQAINTGFAQDRTSWSTLDSLTSTEPSPTPFLGGEEAFRESPIFSQPDAVFSQNQMGNAPILPSNFNNVAEWLDGAYRPPKPCDHCRRHRLQCLILRRTPDNPNPVPSCSSCVGLFRPCSFGRGEKRQASRFETLTPVMGHLHGLPEEAEGNLPESKETKQFVRKGARVLRDWFYRHEDCPYPSEEEKARLAEETGFSRQRISTWFANARRRYKQQRQVGSSARVFRAGSPMPTSDTALMTPMERWQASPPDEEPVSEAAIQDAIASTSACPEGSPHPSQFDFGVSSEGSSLASSRSSFGVLSDTSDSSSSAWSYKSGDGPIRSRPYSRRPSTGRRGRKRISEDGRYQCTFCLQSFKKKHDWSRHEKSVHLPLEVWVCTPNLGELQSTQAPFVECRFCDHQVPTPEHWDTHDFQDCATKPLTERSFSRKDYLWQHLRKFHGCTRYPVPDLDAWRASQSEIQSRCGFCASLLPTWTARADHLAGHFKEGWGMAQWVGDWGFDSTVLASLRNAVLPNQRDLLEMAST</sequence>
<keyword evidence="8" id="KW-0862">Zinc</keyword>
<dbReference type="InterPro" id="IPR008422">
    <property type="entry name" value="KN_HD"/>
</dbReference>
<evidence type="ECO:0000313" key="13">
    <source>
        <dbReference type="EMBL" id="KAL2853212.1"/>
    </source>
</evidence>
<reference evidence="13 14" key="1">
    <citation type="submission" date="2024-07" db="EMBL/GenBank/DDBJ databases">
        <title>Section-level genome sequencing and comparative genomics of Aspergillus sections Usti and Cavernicolus.</title>
        <authorList>
            <consortium name="Lawrence Berkeley National Laboratory"/>
            <person name="Nybo J.L."/>
            <person name="Vesth T.C."/>
            <person name="Theobald S."/>
            <person name="Frisvad J.C."/>
            <person name="Larsen T.O."/>
            <person name="Kjaerboelling I."/>
            <person name="Rothschild-Mancinelli K."/>
            <person name="Lyhne E.K."/>
            <person name="Kogle M.E."/>
            <person name="Barry K."/>
            <person name="Clum A."/>
            <person name="Na H."/>
            <person name="Ledsgaard L."/>
            <person name="Lin J."/>
            <person name="Lipzen A."/>
            <person name="Kuo A."/>
            <person name="Riley R."/>
            <person name="Mondo S."/>
            <person name="LaButti K."/>
            <person name="Haridas S."/>
            <person name="Pangalinan J."/>
            <person name="Salamov A.A."/>
            <person name="Simmons B.A."/>
            <person name="Magnuson J.K."/>
            <person name="Chen J."/>
            <person name="Drula E."/>
            <person name="Henrissat B."/>
            <person name="Wiebenga A."/>
            <person name="Lubbers R.J."/>
            <person name="Gomes A.C."/>
            <person name="Macurrencykelacurrency M.R."/>
            <person name="Stajich J."/>
            <person name="Grigoriev I.V."/>
            <person name="Mortensen U.H."/>
            <person name="De vries R.P."/>
            <person name="Baker S.E."/>
            <person name="Andersen M.R."/>
        </authorList>
    </citation>
    <scope>NUCLEOTIDE SEQUENCE [LARGE SCALE GENOMIC DNA]</scope>
    <source>
        <strain evidence="13 14">CBS 756.74</strain>
    </source>
</reference>
<dbReference type="PROSITE" id="PS50071">
    <property type="entry name" value="HOMEOBOX_2"/>
    <property type="match status" value="1"/>
</dbReference>
<protein>
    <recommendedName>
        <fullName evidence="15">Succinyl-diaminopimelate desuccinylase</fullName>
    </recommendedName>
</protein>
<keyword evidence="8" id="KW-0863">Zinc-finger</keyword>
<dbReference type="Proteomes" id="UP001610444">
    <property type="component" value="Unassembled WGS sequence"/>
</dbReference>
<comment type="caution">
    <text evidence="13">The sequence shown here is derived from an EMBL/GenBank/DDBJ whole genome shotgun (WGS) entry which is preliminary data.</text>
</comment>
<dbReference type="SMART" id="SM00355">
    <property type="entry name" value="ZnF_C2H2"/>
    <property type="match status" value="2"/>
</dbReference>
<dbReference type="InterPro" id="IPR002933">
    <property type="entry name" value="Peptidase_M20"/>
</dbReference>
<keyword evidence="2" id="KW-0378">Hydrolase</keyword>
<dbReference type="InterPro" id="IPR011650">
    <property type="entry name" value="Peptidase_M20_dimer"/>
</dbReference>
<keyword evidence="7 9" id="KW-0539">Nucleus</keyword>
<dbReference type="InterPro" id="IPR013087">
    <property type="entry name" value="Znf_C2H2_type"/>
</dbReference>
<keyword evidence="8" id="KW-0479">Metal-binding</keyword>
<dbReference type="InterPro" id="IPR001926">
    <property type="entry name" value="TrpB-like_PALP"/>
</dbReference>
<dbReference type="PANTHER" id="PTHR42937">
    <property type="match status" value="1"/>
</dbReference>
<evidence type="ECO:0000256" key="5">
    <source>
        <dbReference type="ARBA" id="ARBA00023155"/>
    </source>
</evidence>
<dbReference type="SUPFAM" id="SSF53686">
    <property type="entry name" value="Tryptophan synthase beta subunit-like PLP-dependent enzymes"/>
    <property type="match status" value="1"/>
</dbReference>
<dbReference type="Gene3D" id="3.30.70.360">
    <property type="match status" value="1"/>
</dbReference>
<gene>
    <name evidence="13" type="ORF">BJX68DRAFT_254395</name>
</gene>
<evidence type="ECO:0000256" key="4">
    <source>
        <dbReference type="ARBA" id="ARBA00023125"/>
    </source>
</evidence>
<dbReference type="PROSITE" id="PS00758">
    <property type="entry name" value="ARGE_DAPE_CPG2_1"/>
    <property type="match status" value="1"/>
</dbReference>
<feature type="compositionally biased region" description="Low complexity" evidence="10">
    <location>
        <begin position="1069"/>
        <end position="1111"/>
    </location>
</feature>
<evidence type="ECO:0000256" key="10">
    <source>
        <dbReference type="SAM" id="MobiDB-lite"/>
    </source>
</evidence>
<dbReference type="InterPro" id="IPR036264">
    <property type="entry name" value="Bact_exopeptidase_dim_dom"/>
</dbReference>
<dbReference type="Pfam" id="PF00291">
    <property type="entry name" value="PALP"/>
    <property type="match status" value="1"/>
</dbReference>
<dbReference type="SUPFAM" id="SSF53187">
    <property type="entry name" value="Zn-dependent exopeptidases"/>
    <property type="match status" value="1"/>
</dbReference>
<comment type="subcellular location">
    <subcellularLocation>
        <location evidence="9">Nucleus</location>
    </subcellularLocation>
</comment>
<evidence type="ECO:0000256" key="1">
    <source>
        <dbReference type="ARBA" id="ARBA00006247"/>
    </source>
</evidence>
<organism evidence="13 14">
    <name type="scientific">Aspergillus pseudodeflectus</name>
    <dbReference type="NCBI Taxonomy" id="176178"/>
    <lineage>
        <taxon>Eukaryota</taxon>
        <taxon>Fungi</taxon>
        <taxon>Dikarya</taxon>
        <taxon>Ascomycota</taxon>
        <taxon>Pezizomycotina</taxon>
        <taxon>Eurotiomycetes</taxon>
        <taxon>Eurotiomycetidae</taxon>
        <taxon>Eurotiales</taxon>
        <taxon>Aspergillaceae</taxon>
        <taxon>Aspergillus</taxon>
        <taxon>Aspergillus subgen. Nidulantes</taxon>
    </lineage>
</organism>
<dbReference type="Pfam" id="PF05920">
    <property type="entry name" value="Homeobox_KN"/>
    <property type="match status" value="1"/>
</dbReference>
<dbReference type="PROSITE" id="PS00028">
    <property type="entry name" value="ZINC_FINGER_C2H2_1"/>
    <property type="match status" value="1"/>
</dbReference>
<dbReference type="InterPro" id="IPR001138">
    <property type="entry name" value="Zn2Cys6_DnaBD"/>
</dbReference>
<evidence type="ECO:0000256" key="7">
    <source>
        <dbReference type="ARBA" id="ARBA00023242"/>
    </source>
</evidence>
<dbReference type="GeneID" id="98158046"/>
<comment type="similarity">
    <text evidence="1">Belongs to the peptidase M20A family.</text>
</comment>
<dbReference type="InterPro" id="IPR001261">
    <property type="entry name" value="ArgE/DapE_CS"/>
</dbReference>
<dbReference type="EMBL" id="JBFXLR010000014">
    <property type="protein sequence ID" value="KAL2853212.1"/>
    <property type="molecule type" value="Genomic_DNA"/>
</dbReference>